<organism evidence="2 4">
    <name type="scientific">Cymbomonas tetramitiformis</name>
    <dbReference type="NCBI Taxonomy" id="36881"/>
    <lineage>
        <taxon>Eukaryota</taxon>
        <taxon>Viridiplantae</taxon>
        <taxon>Chlorophyta</taxon>
        <taxon>Pyramimonadophyceae</taxon>
        <taxon>Pyramimonadales</taxon>
        <taxon>Pyramimonadaceae</taxon>
        <taxon>Cymbomonas</taxon>
    </lineage>
</organism>
<feature type="region of interest" description="Disordered" evidence="1">
    <location>
        <begin position="69"/>
        <end position="92"/>
    </location>
</feature>
<feature type="region of interest" description="Disordered" evidence="1">
    <location>
        <begin position="110"/>
        <end position="131"/>
    </location>
</feature>
<comment type="caution">
    <text evidence="2">The sequence shown here is derived from an EMBL/GenBank/DDBJ whole genome shotgun (WGS) entry which is preliminary data.</text>
</comment>
<evidence type="ECO:0000256" key="1">
    <source>
        <dbReference type="SAM" id="MobiDB-lite"/>
    </source>
</evidence>
<evidence type="ECO:0000313" key="4">
    <source>
        <dbReference type="Proteomes" id="UP001190700"/>
    </source>
</evidence>
<feature type="compositionally biased region" description="Basic and acidic residues" evidence="1">
    <location>
        <begin position="120"/>
        <end position="131"/>
    </location>
</feature>
<gene>
    <name evidence="3" type="ORF">CYMTET_45648</name>
    <name evidence="2" type="ORF">CYMTET_47085</name>
</gene>
<dbReference type="AlphaFoldDB" id="A0AAE0EY28"/>
<accession>A0AAE0EY28</accession>
<name>A0AAE0EY28_9CHLO</name>
<dbReference type="EMBL" id="LGRX02033024">
    <property type="protein sequence ID" value="KAK3243250.1"/>
    <property type="molecule type" value="Genomic_DNA"/>
</dbReference>
<proteinExistence type="predicted"/>
<protein>
    <submittedName>
        <fullName evidence="2">Uncharacterized protein</fullName>
    </submittedName>
</protein>
<evidence type="ECO:0000313" key="2">
    <source>
        <dbReference type="EMBL" id="KAK3243250.1"/>
    </source>
</evidence>
<evidence type="ECO:0000313" key="3">
    <source>
        <dbReference type="EMBL" id="KAK3244754.1"/>
    </source>
</evidence>
<sequence length="131" mass="14651">MKFDEDEIVHVWDSDRDSSEANSIPAGMFKHDVVARLEGRMAPAPSEQVIFDNRNISEEKEVPFDVAADRGAQPNESRHLETDEAVAKTKGEQTYETCLDGNTLFKVKTPVHNAQNQFSAEKESSRKKSVG</sequence>
<dbReference type="Proteomes" id="UP001190700">
    <property type="component" value="Unassembled WGS sequence"/>
</dbReference>
<reference evidence="2 4" key="1">
    <citation type="journal article" date="2015" name="Genome Biol. Evol.">
        <title>Comparative Genomics of a Bacterivorous Green Alga Reveals Evolutionary Causalities and Consequences of Phago-Mixotrophic Mode of Nutrition.</title>
        <authorList>
            <person name="Burns J.A."/>
            <person name="Paasch A."/>
            <person name="Narechania A."/>
            <person name="Kim E."/>
        </authorList>
    </citation>
    <scope>NUCLEOTIDE SEQUENCE [LARGE SCALE GENOMIC DNA]</scope>
    <source>
        <strain evidence="2">PLY_AMNH</strain>
    </source>
</reference>
<keyword evidence="4" id="KW-1185">Reference proteome</keyword>
<feature type="compositionally biased region" description="Basic and acidic residues" evidence="1">
    <location>
        <begin position="76"/>
        <end position="92"/>
    </location>
</feature>
<reference evidence="2" key="2">
    <citation type="submission" date="2023-06" db="EMBL/GenBank/DDBJ databases">
        <title>Long-read-based genome assembly of the green algal bacterivore Cymbomonas tetramitiformis.</title>
        <authorList>
            <person name="Gyaltshen Y."/>
            <person name="Rozenberg A."/>
            <person name="Paasch A."/>
            <person name="Burns J.A."/>
            <person name="Warring S."/>
            <person name="Larson R."/>
            <person name="Maurer-Alcala X."/>
            <person name="Dacks J."/>
            <person name="Kim E."/>
        </authorList>
    </citation>
    <scope>NUCLEOTIDE SEQUENCE</scope>
    <source>
        <strain evidence="2">PLY_AMNH</strain>
    </source>
</reference>
<dbReference type="EMBL" id="LGRX02031476">
    <property type="protein sequence ID" value="KAK3244754.1"/>
    <property type="molecule type" value="Genomic_DNA"/>
</dbReference>